<dbReference type="EMBL" id="ML976051">
    <property type="protein sequence ID" value="KAF1941162.1"/>
    <property type="molecule type" value="Genomic_DNA"/>
</dbReference>
<gene>
    <name evidence="1" type="ORF">EJ02DRAFT_466750</name>
</gene>
<proteinExistence type="predicted"/>
<dbReference type="Proteomes" id="UP000800038">
    <property type="component" value="Unassembled WGS sequence"/>
</dbReference>
<keyword evidence="2" id="KW-1185">Reference proteome</keyword>
<evidence type="ECO:0000313" key="1">
    <source>
        <dbReference type="EMBL" id="KAF1941162.1"/>
    </source>
</evidence>
<evidence type="ECO:0000313" key="2">
    <source>
        <dbReference type="Proteomes" id="UP000800038"/>
    </source>
</evidence>
<organism evidence="1 2">
    <name type="scientific">Clathrospora elynae</name>
    <dbReference type="NCBI Taxonomy" id="706981"/>
    <lineage>
        <taxon>Eukaryota</taxon>
        <taxon>Fungi</taxon>
        <taxon>Dikarya</taxon>
        <taxon>Ascomycota</taxon>
        <taxon>Pezizomycotina</taxon>
        <taxon>Dothideomycetes</taxon>
        <taxon>Pleosporomycetidae</taxon>
        <taxon>Pleosporales</taxon>
        <taxon>Diademaceae</taxon>
        <taxon>Clathrospora</taxon>
    </lineage>
</organism>
<reference evidence="1" key="1">
    <citation type="journal article" date="2020" name="Stud. Mycol.">
        <title>101 Dothideomycetes genomes: a test case for predicting lifestyles and emergence of pathogens.</title>
        <authorList>
            <person name="Haridas S."/>
            <person name="Albert R."/>
            <person name="Binder M."/>
            <person name="Bloem J."/>
            <person name="Labutti K."/>
            <person name="Salamov A."/>
            <person name="Andreopoulos B."/>
            <person name="Baker S."/>
            <person name="Barry K."/>
            <person name="Bills G."/>
            <person name="Bluhm B."/>
            <person name="Cannon C."/>
            <person name="Castanera R."/>
            <person name="Culley D."/>
            <person name="Daum C."/>
            <person name="Ezra D."/>
            <person name="Gonzalez J."/>
            <person name="Henrissat B."/>
            <person name="Kuo A."/>
            <person name="Liang C."/>
            <person name="Lipzen A."/>
            <person name="Lutzoni F."/>
            <person name="Magnuson J."/>
            <person name="Mondo S."/>
            <person name="Nolan M."/>
            <person name="Ohm R."/>
            <person name="Pangilinan J."/>
            <person name="Park H.-J."/>
            <person name="Ramirez L."/>
            <person name="Alfaro M."/>
            <person name="Sun H."/>
            <person name="Tritt A."/>
            <person name="Yoshinaga Y."/>
            <person name="Zwiers L.-H."/>
            <person name="Turgeon B."/>
            <person name="Goodwin S."/>
            <person name="Spatafora J."/>
            <person name="Crous P."/>
            <person name="Grigoriev I."/>
        </authorList>
    </citation>
    <scope>NUCLEOTIDE SEQUENCE</scope>
    <source>
        <strain evidence="1">CBS 161.51</strain>
    </source>
</reference>
<protein>
    <submittedName>
        <fullName evidence="1">Uncharacterized protein</fullName>
    </submittedName>
</protein>
<dbReference type="AlphaFoldDB" id="A0A6A5SMY4"/>
<accession>A0A6A5SMY4</accession>
<name>A0A6A5SMY4_9PLEO</name>
<sequence length="192" mass="20829">MYKAGIKVGTIVPKELACLPGIDPQSIQANHVNVTFQNGGVNGYRILTGNVRSVHMGDASYQDKIENNWEVVIGYAHSTAIDGFKMTNLSMLVFIPMPLSKRTVPPRKHRSPRDDSIAQLSCAQPGQAIECSFETAVFTRTVAGKSAPASLCDALRLTAYFPTARPDTPPSPSCAIPFRRDSDFVDCGTLLD</sequence>